<protein>
    <submittedName>
        <fullName evidence="1">Uncharacterized protein</fullName>
    </submittedName>
</protein>
<proteinExistence type="predicted"/>
<reference evidence="1" key="1">
    <citation type="submission" date="2014-05" db="EMBL/GenBank/DDBJ databases">
        <authorList>
            <person name="Chronopoulou M."/>
        </authorList>
    </citation>
    <scope>NUCLEOTIDE SEQUENCE</scope>
    <source>
        <tissue evidence="1">Whole organism</tissue>
    </source>
</reference>
<name>A0A0K2V7T7_LEPSM</name>
<dbReference type="EMBL" id="HACA01029242">
    <property type="protein sequence ID" value="CDW46603.1"/>
    <property type="molecule type" value="Transcribed_RNA"/>
</dbReference>
<organism evidence="1">
    <name type="scientific">Lepeophtheirus salmonis</name>
    <name type="common">Salmon louse</name>
    <name type="synonym">Caligus salmonis</name>
    <dbReference type="NCBI Taxonomy" id="72036"/>
    <lineage>
        <taxon>Eukaryota</taxon>
        <taxon>Metazoa</taxon>
        <taxon>Ecdysozoa</taxon>
        <taxon>Arthropoda</taxon>
        <taxon>Crustacea</taxon>
        <taxon>Multicrustacea</taxon>
        <taxon>Hexanauplia</taxon>
        <taxon>Copepoda</taxon>
        <taxon>Siphonostomatoida</taxon>
        <taxon>Caligidae</taxon>
        <taxon>Lepeophtheirus</taxon>
    </lineage>
</organism>
<evidence type="ECO:0000313" key="1">
    <source>
        <dbReference type="EMBL" id="CDW46603.1"/>
    </source>
</evidence>
<accession>A0A0K2V7T7</accession>
<dbReference type="AlphaFoldDB" id="A0A0K2V7T7"/>
<sequence length="114" mass="12504">MCRTVCSTGPHLASATHLHVRTTSSTPVSSAWTNHRFSSNGNQCYHHTPSGGCFGSPEIVLMLYWPVGQYTILASIDHIGMSLDIAPDKIVQRIKVGRVRRPQILSYDVITVLG</sequence>